<evidence type="ECO:0000256" key="5">
    <source>
        <dbReference type="SAM" id="Phobius"/>
    </source>
</evidence>
<dbReference type="Proteomes" id="UP000533598">
    <property type="component" value="Unassembled WGS sequence"/>
</dbReference>
<dbReference type="InterPro" id="IPR036259">
    <property type="entry name" value="MFS_trans_sf"/>
</dbReference>
<evidence type="ECO:0000313" key="7">
    <source>
        <dbReference type="EMBL" id="MBB4675008.1"/>
    </source>
</evidence>
<dbReference type="PROSITE" id="PS00216">
    <property type="entry name" value="SUGAR_TRANSPORT_1"/>
    <property type="match status" value="1"/>
</dbReference>
<evidence type="ECO:0000256" key="1">
    <source>
        <dbReference type="ARBA" id="ARBA00004651"/>
    </source>
</evidence>
<dbReference type="InterPro" id="IPR020846">
    <property type="entry name" value="MFS_dom"/>
</dbReference>
<keyword evidence="2 5" id="KW-0812">Transmembrane</keyword>
<feature type="transmembrane region" description="Helical" evidence="5">
    <location>
        <begin position="291"/>
        <end position="310"/>
    </location>
</feature>
<dbReference type="GO" id="GO:0005886">
    <property type="term" value="C:plasma membrane"/>
    <property type="evidence" value="ECO:0007669"/>
    <property type="project" value="UniProtKB-SubCell"/>
</dbReference>
<evidence type="ECO:0000256" key="4">
    <source>
        <dbReference type="ARBA" id="ARBA00023136"/>
    </source>
</evidence>
<dbReference type="RefSeq" id="WP_185001048.1">
    <property type="nucleotide sequence ID" value="NZ_BAAAUI010000033.1"/>
</dbReference>
<feature type="transmembrane region" description="Helical" evidence="5">
    <location>
        <begin position="382"/>
        <end position="399"/>
    </location>
</feature>
<feature type="transmembrane region" description="Helical" evidence="5">
    <location>
        <begin position="112"/>
        <end position="132"/>
    </location>
</feature>
<dbReference type="InterPro" id="IPR011701">
    <property type="entry name" value="MFS"/>
</dbReference>
<keyword evidence="3 5" id="KW-1133">Transmembrane helix</keyword>
<name>A0A7W7FS35_9PSEU</name>
<dbReference type="PANTHER" id="PTHR23528">
    <property type="match status" value="1"/>
</dbReference>
<organism evidence="7 8">
    <name type="scientific">Crossiella cryophila</name>
    <dbReference type="NCBI Taxonomy" id="43355"/>
    <lineage>
        <taxon>Bacteria</taxon>
        <taxon>Bacillati</taxon>
        <taxon>Actinomycetota</taxon>
        <taxon>Actinomycetes</taxon>
        <taxon>Pseudonocardiales</taxon>
        <taxon>Pseudonocardiaceae</taxon>
        <taxon>Crossiella</taxon>
    </lineage>
</organism>
<feature type="transmembrane region" description="Helical" evidence="5">
    <location>
        <begin position="52"/>
        <end position="75"/>
    </location>
</feature>
<accession>A0A7W7FS35</accession>
<evidence type="ECO:0000259" key="6">
    <source>
        <dbReference type="PROSITE" id="PS50850"/>
    </source>
</evidence>
<feature type="transmembrane region" description="Helical" evidence="5">
    <location>
        <begin position="227"/>
        <end position="248"/>
    </location>
</feature>
<comment type="subcellular location">
    <subcellularLocation>
        <location evidence="1">Cell membrane</location>
        <topology evidence="1">Multi-pass membrane protein</topology>
    </subcellularLocation>
</comment>
<reference evidence="7 8" key="1">
    <citation type="submission" date="2020-08" db="EMBL/GenBank/DDBJ databases">
        <title>Sequencing the genomes of 1000 actinobacteria strains.</title>
        <authorList>
            <person name="Klenk H.-P."/>
        </authorList>
    </citation>
    <scope>NUCLEOTIDE SEQUENCE [LARGE SCALE GENOMIC DNA]</scope>
    <source>
        <strain evidence="7 8">DSM 44230</strain>
    </source>
</reference>
<feature type="transmembrane region" description="Helical" evidence="5">
    <location>
        <begin position="316"/>
        <end position="342"/>
    </location>
</feature>
<protein>
    <submittedName>
        <fullName evidence="7">MFS family permease</fullName>
    </submittedName>
</protein>
<feature type="domain" description="Major facilitator superfamily (MFS) profile" evidence="6">
    <location>
        <begin position="181"/>
        <end position="405"/>
    </location>
</feature>
<feature type="transmembrane region" description="Helical" evidence="5">
    <location>
        <begin position="354"/>
        <end position="376"/>
    </location>
</feature>
<dbReference type="SUPFAM" id="SSF103473">
    <property type="entry name" value="MFS general substrate transporter"/>
    <property type="match status" value="1"/>
</dbReference>
<keyword evidence="8" id="KW-1185">Reference proteome</keyword>
<feature type="transmembrane region" description="Helical" evidence="5">
    <location>
        <begin position="144"/>
        <end position="167"/>
    </location>
</feature>
<dbReference type="EMBL" id="JACHMH010000001">
    <property type="protein sequence ID" value="MBB4675008.1"/>
    <property type="molecule type" value="Genomic_DNA"/>
</dbReference>
<evidence type="ECO:0000256" key="2">
    <source>
        <dbReference type="ARBA" id="ARBA00022692"/>
    </source>
</evidence>
<evidence type="ECO:0000256" key="3">
    <source>
        <dbReference type="ARBA" id="ARBA00022989"/>
    </source>
</evidence>
<dbReference type="PROSITE" id="PS50850">
    <property type="entry name" value="MFS"/>
    <property type="match status" value="1"/>
</dbReference>
<gene>
    <name evidence="7" type="ORF">HNR67_001126</name>
</gene>
<dbReference type="Pfam" id="PF07690">
    <property type="entry name" value="MFS_1"/>
    <property type="match status" value="2"/>
</dbReference>
<dbReference type="InterPro" id="IPR005829">
    <property type="entry name" value="Sugar_transporter_CS"/>
</dbReference>
<proteinExistence type="predicted"/>
<feature type="transmembrane region" description="Helical" evidence="5">
    <location>
        <begin position="260"/>
        <end position="279"/>
    </location>
</feature>
<evidence type="ECO:0000313" key="8">
    <source>
        <dbReference type="Proteomes" id="UP000533598"/>
    </source>
</evidence>
<feature type="transmembrane region" description="Helical" evidence="5">
    <location>
        <begin position="12"/>
        <end position="32"/>
    </location>
</feature>
<dbReference type="AlphaFoldDB" id="A0A7W7FS35"/>
<feature type="transmembrane region" description="Helical" evidence="5">
    <location>
        <begin position="173"/>
        <end position="191"/>
    </location>
</feature>
<comment type="caution">
    <text evidence="7">The sequence shown here is derived from an EMBL/GenBank/DDBJ whole genome shotgun (WGS) entry which is preliminary data.</text>
</comment>
<dbReference type="PANTHER" id="PTHR23528:SF1">
    <property type="entry name" value="MAJOR FACILITATOR SUPERFAMILY (MFS) PROFILE DOMAIN-CONTAINING PROTEIN"/>
    <property type="match status" value="1"/>
</dbReference>
<dbReference type="GO" id="GO:0022857">
    <property type="term" value="F:transmembrane transporter activity"/>
    <property type="evidence" value="ECO:0007669"/>
    <property type="project" value="InterPro"/>
</dbReference>
<feature type="transmembrane region" description="Helical" evidence="5">
    <location>
        <begin position="87"/>
        <end position="106"/>
    </location>
</feature>
<sequence>MTTLAPRRRVRGGWIGLLTLANVGVWAAFFGPLNLLLGQQAALFAPGNKENVLALVTGLGAAVSVVANPLAGALSDRTRGRFGRRHPWTLGGALAGAAALVLLSGANSVLTMAIGWCLVQAAVNVALAALTAEVPDHVPVDQRGVVGGWVGLAQMLGVLGGTALATAIGGIQWGYLGCATLLVAAVLPFVVRSRDPGGAAKPRLRPGRTLARFWVSPRAHPDFAWAWLTRFLLNLGNAFGTLYLLFFLTDAVRHPDPSTGVLILTSIYGVSMVATTVLAGRWSDRVGRRKVFVTAAAVVMAAALAVLMLWPVWPAVLVGTVVLGLGFGVYTSVDFALLTEVLPAEEDRAKDLGMINIASALPQVLAPAAAAPVLAYLGGYPALYGLAALVTLVGGLLVSRIRGVA</sequence>
<dbReference type="Gene3D" id="1.20.1250.20">
    <property type="entry name" value="MFS general substrate transporter like domains"/>
    <property type="match status" value="2"/>
</dbReference>
<keyword evidence="4 5" id="KW-0472">Membrane</keyword>